<dbReference type="SFLD" id="SFLDG01129">
    <property type="entry name" value="C1.5:_HAD__Beta-PGM__Phosphata"/>
    <property type="match status" value="1"/>
</dbReference>
<dbReference type="InterPro" id="IPR036412">
    <property type="entry name" value="HAD-like_sf"/>
</dbReference>
<keyword evidence="3" id="KW-1185">Reference proteome</keyword>
<sequence length="236" mass="25784">MIELVGFDGDDTLWHSEGYYQHAGAEFERIVSAYIDVADASVRARLHAVERRNLVLFGYGAKGMTLSMIEAAIEVTAGRIASRDIHRIVELGRAILDHPVELLDGIRAAVEDVASRHCIVLVTKGDLFHQERKVEQSGLADLFHRIEIVSEKDERSYARVLAECAVAAPAFAMVGNSLRSDIEPVIGLGGYGIHMPYHVTWEHELQHGVESGHPRVATVDGPAGIAAALAAFDRRG</sequence>
<dbReference type="SFLD" id="SFLDS00003">
    <property type="entry name" value="Haloacid_Dehalogenase"/>
    <property type="match status" value="1"/>
</dbReference>
<dbReference type="PANTHER" id="PTHR43316:SF8">
    <property type="entry name" value="HAD FAMILY HYDROLASE"/>
    <property type="match status" value="1"/>
</dbReference>
<dbReference type="RefSeq" id="WP_131997659.1">
    <property type="nucleotide sequence ID" value="NZ_SLWQ01000005.1"/>
</dbReference>
<dbReference type="InterPro" id="IPR051540">
    <property type="entry name" value="S-2-haloacid_dehalogenase"/>
</dbReference>
<dbReference type="GO" id="GO:0016787">
    <property type="term" value="F:hydrolase activity"/>
    <property type="evidence" value="ECO:0007669"/>
    <property type="project" value="UniProtKB-KW"/>
</dbReference>
<proteinExistence type="predicted"/>
<dbReference type="InterPro" id="IPR023198">
    <property type="entry name" value="PGP-like_dom2"/>
</dbReference>
<evidence type="ECO:0000256" key="1">
    <source>
        <dbReference type="ARBA" id="ARBA00022801"/>
    </source>
</evidence>
<dbReference type="Gene3D" id="3.40.50.1000">
    <property type="entry name" value="HAD superfamily/HAD-like"/>
    <property type="match status" value="1"/>
</dbReference>
<reference evidence="2 3" key="1">
    <citation type="journal article" date="2015" name="Stand. Genomic Sci.">
        <title>Genomic Encyclopedia of Bacterial and Archaeal Type Strains, Phase III: the genomes of soil and plant-associated and newly described type strains.</title>
        <authorList>
            <person name="Whitman W.B."/>
            <person name="Woyke T."/>
            <person name="Klenk H.P."/>
            <person name="Zhou Y."/>
            <person name="Lilburn T.G."/>
            <person name="Beck B.J."/>
            <person name="De Vos P."/>
            <person name="Vandamme P."/>
            <person name="Eisen J.A."/>
            <person name="Garrity G."/>
            <person name="Hugenholtz P."/>
            <person name="Kyrpides N.C."/>
        </authorList>
    </citation>
    <scope>NUCLEOTIDE SEQUENCE [LARGE SCALE GENOMIC DNA]</scope>
    <source>
        <strain evidence="2 3">A3</strain>
    </source>
</reference>
<gene>
    <name evidence="2" type="ORF">EV148_10562</name>
</gene>
<dbReference type="EMBL" id="SLWQ01000005">
    <property type="protein sequence ID" value="TCO40268.1"/>
    <property type="molecule type" value="Genomic_DNA"/>
</dbReference>
<name>A0A4R2IA60_9GAMM</name>
<dbReference type="Gene3D" id="1.10.150.240">
    <property type="entry name" value="Putative phosphatase, domain 2"/>
    <property type="match status" value="1"/>
</dbReference>
<keyword evidence="1 2" id="KW-0378">Hydrolase</keyword>
<dbReference type="OrthoDB" id="6101375at2"/>
<dbReference type="SUPFAM" id="SSF56784">
    <property type="entry name" value="HAD-like"/>
    <property type="match status" value="1"/>
</dbReference>
<dbReference type="InterPro" id="IPR023214">
    <property type="entry name" value="HAD_sf"/>
</dbReference>
<accession>A0A4R2IA60</accession>
<comment type="caution">
    <text evidence="2">The sequence shown here is derived from an EMBL/GenBank/DDBJ whole genome shotgun (WGS) entry which is preliminary data.</text>
</comment>
<organism evidence="2 3">
    <name type="scientific">Dokdonella fugitiva</name>
    <dbReference type="NCBI Taxonomy" id="328517"/>
    <lineage>
        <taxon>Bacteria</taxon>
        <taxon>Pseudomonadati</taxon>
        <taxon>Pseudomonadota</taxon>
        <taxon>Gammaproteobacteria</taxon>
        <taxon>Lysobacterales</taxon>
        <taxon>Rhodanobacteraceae</taxon>
        <taxon>Dokdonella</taxon>
    </lineage>
</organism>
<dbReference type="Pfam" id="PF00702">
    <property type="entry name" value="Hydrolase"/>
    <property type="match status" value="1"/>
</dbReference>
<evidence type="ECO:0000313" key="3">
    <source>
        <dbReference type="Proteomes" id="UP000294862"/>
    </source>
</evidence>
<dbReference type="PANTHER" id="PTHR43316">
    <property type="entry name" value="HYDROLASE, HALOACID DELAHOGENASE-RELATED"/>
    <property type="match status" value="1"/>
</dbReference>
<dbReference type="Proteomes" id="UP000294862">
    <property type="component" value="Unassembled WGS sequence"/>
</dbReference>
<evidence type="ECO:0000313" key="2">
    <source>
        <dbReference type="EMBL" id="TCO40268.1"/>
    </source>
</evidence>
<dbReference type="AlphaFoldDB" id="A0A4R2IA60"/>
<protein>
    <submittedName>
        <fullName evidence="2">Putative hydrolase of the HAD superfamily</fullName>
    </submittedName>
</protein>